<dbReference type="PANTHER" id="PTHR11138">
    <property type="entry name" value="METHIONYL-TRNA FORMYLTRANSFERASE"/>
    <property type="match status" value="1"/>
</dbReference>
<comment type="caution">
    <text evidence="8">The sequence shown here is derived from an EMBL/GenBank/DDBJ whole genome shotgun (WGS) entry which is preliminary data.</text>
</comment>
<comment type="catalytic activity">
    <reaction evidence="5">
        <text>L-methionyl-tRNA(fMet) + (6R)-10-formyltetrahydrofolate = N-formyl-L-methionyl-tRNA(fMet) + (6S)-5,6,7,8-tetrahydrofolate + H(+)</text>
        <dbReference type="Rhea" id="RHEA:24380"/>
        <dbReference type="Rhea" id="RHEA-COMP:9952"/>
        <dbReference type="Rhea" id="RHEA-COMP:9953"/>
        <dbReference type="ChEBI" id="CHEBI:15378"/>
        <dbReference type="ChEBI" id="CHEBI:57453"/>
        <dbReference type="ChEBI" id="CHEBI:78530"/>
        <dbReference type="ChEBI" id="CHEBI:78844"/>
        <dbReference type="ChEBI" id="CHEBI:195366"/>
        <dbReference type="EC" id="2.1.2.9"/>
    </reaction>
</comment>
<dbReference type="InterPro" id="IPR036477">
    <property type="entry name" value="Formyl_transf_N_sf"/>
</dbReference>
<evidence type="ECO:0000259" key="7">
    <source>
        <dbReference type="Pfam" id="PF02911"/>
    </source>
</evidence>
<dbReference type="InterPro" id="IPR044135">
    <property type="entry name" value="Met-tRNA-FMT_C"/>
</dbReference>
<dbReference type="InterPro" id="IPR001555">
    <property type="entry name" value="GART_AS"/>
</dbReference>
<feature type="domain" description="Formyl transferase N-terminal" evidence="6">
    <location>
        <begin position="1"/>
        <end position="179"/>
    </location>
</feature>
<dbReference type="EC" id="2.1.2.9" evidence="2 5"/>
<evidence type="ECO:0000256" key="2">
    <source>
        <dbReference type="ARBA" id="ARBA00012261"/>
    </source>
</evidence>
<keyword evidence="4 5" id="KW-0648">Protein biosynthesis</keyword>
<organism evidence="8 9">
    <name type="scientific">Ruminococcus turbiniformis</name>
    <dbReference type="NCBI Taxonomy" id="2881258"/>
    <lineage>
        <taxon>Bacteria</taxon>
        <taxon>Bacillati</taxon>
        <taxon>Bacillota</taxon>
        <taxon>Clostridia</taxon>
        <taxon>Eubacteriales</taxon>
        <taxon>Oscillospiraceae</taxon>
        <taxon>Ruminococcus</taxon>
    </lineage>
</organism>
<dbReference type="Gene3D" id="3.40.50.12230">
    <property type="match status" value="1"/>
</dbReference>
<protein>
    <recommendedName>
        <fullName evidence="2 5">Methionyl-tRNA formyltransferase</fullName>
        <ecNumber evidence="2 5">2.1.2.9</ecNumber>
    </recommendedName>
</protein>
<keyword evidence="9" id="KW-1185">Reference proteome</keyword>
<proteinExistence type="inferred from homology"/>
<dbReference type="InterPro" id="IPR005794">
    <property type="entry name" value="Fmt"/>
</dbReference>
<feature type="domain" description="Formyl transferase C-terminal" evidence="7">
    <location>
        <begin position="204"/>
        <end position="313"/>
    </location>
</feature>
<dbReference type="InterPro" id="IPR002376">
    <property type="entry name" value="Formyl_transf_N"/>
</dbReference>
<name>A0ABS8G2X0_9FIRM</name>
<dbReference type="PROSITE" id="PS00373">
    <property type="entry name" value="GART"/>
    <property type="match status" value="1"/>
</dbReference>
<evidence type="ECO:0000313" key="9">
    <source>
        <dbReference type="Proteomes" id="UP001198151"/>
    </source>
</evidence>
<dbReference type="HAMAP" id="MF_00182">
    <property type="entry name" value="Formyl_trans"/>
    <property type="match status" value="1"/>
</dbReference>
<gene>
    <name evidence="5 8" type="primary">fmt</name>
    <name evidence="8" type="ORF">LKD70_15205</name>
</gene>
<dbReference type="Proteomes" id="UP001198151">
    <property type="component" value="Unassembled WGS sequence"/>
</dbReference>
<evidence type="ECO:0000256" key="5">
    <source>
        <dbReference type="HAMAP-Rule" id="MF_00182"/>
    </source>
</evidence>
<dbReference type="SUPFAM" id="SSF53328">
    <property type="entry name" value="Formyltransferase"/>
    <property type="match status" value="1"/>
</dbReference>
<evidence type="ECO:0000259" key="6">
    <source>
        <dbReference type="Pfam" id="PF00551"/>
    </source>
</evidence>
<evidence type="ECO:0000256" key="1">
    <source>
        <dbReference type="ARBA" id="ARBA00010699"/>
    </source>
</evidence>
<dbReference type="EMBL" id="JAJEQX010000034">
    <property type="protein sequence ID" value="MCC2255742.1"/>
    <property type="molecule type" value="Genomic_DNA"/>
</dbReference>
<dbReference type="InterPro" id="IPR005793">
    <property type="entry name" value="Formyl_trans_C"/>
</dbReference>
<evidence type="ECO:0000313" key="8">
    <source>
        <dbReference type="EMBL" id="MCC2255742.1"/>
    </source>
</evidence>
<dbReference type="PANTHER" id="PTHR11138:SF5">
    <property type="entry name" value="METHIONYL-TRNA FORMYLTRANSFERASE, MITOCHONDRIAL"/>
    <property type="match status" value="1"/>
</dbReference>
<comment type="function">
    <text evidence="5">Attaches a formyl group to the free amino group of methionyl-tRNA(fMet). The formyl group appears to play a dual role in the initiator identity of N-formylmethionyl-tRNA by promoting its recognition by IF2 and preventing the misappropriation of this tRNA by the elongation apparatus.</text>
</comment>
<reference evidence="8 9" key="1">
    <citation type="submission" date="2021-10" db="EMBL/GenBank/DDBJ databases">
        <title>Anaerobic single-cell dispensing facilitates the cultivation of human gut bacteria.</title>
        <authorList>
            <person name="Afrizal A."/>
        </authorList>
    </citation>
    <scope>NUCLEOTIDE SEQUENCE [LARGE SCALE GENOMIC DNA]</scope>
    <source>
        <strain evidence="8 9">CLA-AA-H200</strain>
    </source>
</reference>
<dbReference type="InterPro" id="IPR041711">
    <property type="entry name" value="Met-tRNA-FMT_N"/>
</dbReference>
<feature type="binding site" evidence="5">
    <location>
        <begin position="109"/>
        <end position="112"/>
    </location>
    <ligand>
        <name>(6S)-5,6,7,8-tetrahydrofolate</name>
        <dbReference type="ChEBI" id="CHEBI:57453"/>
    </ligand>
</feature>
<dbReference type="CDD" id="cd08704">
    <property type="entry name" value="Met_tRNA_FMT_C"/>
    <property type="match status" value="1"/>
</dbReference>
<evidence type="ECO:0000256" key="4">
    <source>
        <dbReference type="ARBA" id="ARBA00022917"/>
    </source>
</evidence>
<keyword evidence="3 5" id="KW-0808">Transferase</keyword>
<dbReference type="Pfam" id="PF00551">
    <property type="entry name" value="Formyl_trans_N"/>
    <property type="match status" value="1"/>
</dbReference>
<comment type="similarity">
    <text evidence="1 5">Belongs to the Fmt family.</text>
</comment>
<accession>A0ABS8G2X0</accession>
<dbReference type="InterPro" id="IPR011034">
    <property type="entry name" value="Formyl_transferase-like_C_sf"/>
</dbReference>
<dbReference type="SUPFAM" id="SSF50486">
    <property type="entry name" value="FMT C-terminal domain-like"/>
    <property type="match status" value="1"/>
</dbReference>
<evidence type="ECO:0000256" key="3">
    <source>
        <dbReference type="ARBA" id="ARBA00022679"/>
    </source>
</evidence>
<dbReference type="NCBIfam" id="TIGR00460">
    <property type="entry name" value="fmt"/>
    <property type="match status" value="1"/>
</dbReference>
<dbReference type="RefSeq" id="WP_227708722.1">
    <property type="nucleotide sequence ID" value="NZ_JAJEQX010000034.1"/>
</dbReference>
<sequence>MRVIFMGTPDFSVGTLEALVNAGYDVCLAVTQPDKPKGRGKEMQYTPVKEAALSHGIPVYQPRRVRDPECVKELEKYGADVIVVIAFGQILPKSILDMTPCGCINVHASLLPKYRGSAPIQWSIIEGEKMTGVTTMQMDEGIDTGDMLLKREVPITEEETGESLHDKLAAAGAELCVETLKALEEGTLRPQKQGESPTGYAKMLTKELGNIDWSCPAAYIERLIRGLTSWPGAYTHWNGKVLKVWKAKVGTEENAAGKNTDGEGGAGSPVPGTVIRVEKDSIEVQTGDGVLRILEVQLPGKKRMETGAFLRGNKLETGTVFTAE</sequence>
<dbReference type="Pfam" id="PF02911">
    <property type="entry name" value="Formyl_trans_C"/>
    <property type="match status" value="1"/>
</dbReference>
<dbReference type="CDD" id="cd08646">
    <property type="entry name" value="FMT_core_Met-tRNA-FMT_N"/>
    <property type="match status" value="1"/>
</dbReference>
<dbReference type="GO" id="GO:0004479">
    <property type="term" value="F:methionyl-tRNA formyltransferase activity"/>
    <property type="evidence" value="ECO:0007669"/>
    <property type="project" value="UniProtKB-EC"/>
</dbReference>